<dbReference type="PANTHER" id="PTHR11373:SF4">
    <property type="entry name" value="DEOXYNUCLEOSIDE TRIPHOSPHATE TRIPHOSPHOHYDROLASE SAMHD1"/>
    <property type="match status" value="1"/>
</dbReference>
<reference evidence="5" key="1">
    <citation type="submission" date="2025-08" db="UniProtKB">
        <authorList>
            <consortium name="RefSeq"/>
        </authorList>
    </citation>
    <scope>IDENTIFICATION</scope>
    <source>
        <tissue evidence="5">Whole sample</tissue>
    </source>
</reference>
<dbReference type="GO" id="GO:0008832">
    <property type="term" value="F:dGTPase activity"/>
    <property type="evidence" value="ECO:0007669"/>
    <property type="project" value="TreeGrafter"/>
</dbReference>
<organism evidence="4 5">
    <name type="scientific">Crassostrea virginica</name>
    <name type="common">Eastern oyster</name>
    <dbReference type="NCBI Taxonomy" id="6565"/>
    <lineage>
        <taxon>Eukaryota</taxon>
        <taxon>Metazoa</taxon>
        <taxon>Spiralia</taxon>
        <taxon>Lophotrochozoa</taxon>
        <taxon>Mollusca</taxon>
        <taxon>Bivalvia</taxon>
        <taxon>Autobranchia</taxon>
        <taxon>Pteriomorphia</taxon>
        <taxon>Ostreida</taxon>
        <taxon>Ostreoidea</taxon>
        <taxon>Ostreidae</taxon>
        <taxon>Crassostrea</taxon>
    </lineage>
</organism>
<proteinExistence type="inferred from homology"/>
<dbReference type="RefSeq" id="XP_022343094.1">
    <property type="nucleotide sequence ID" value="XM_022487386.1"/>
</dbReference>
<dbReference type="AlphaFoldDB" id="A0A8B8ET10"/>
<feature type="domain" description="HD" evidence="3">
    <location>
        <begin position="59"/>
        <end position="207"/>
    </location>
</feature>
<evidence type="ECO:0000256" key="2">
    <source>
        <dbReference type="SAM" id="MobiDB-lite"/>
    </source>
</evidence>
<accession>A0A8B8ET10</accession>
<protein>
    <submittedName>
        <fullName evidence="5">Deoxynucleoside triphosphate triphosphohydrolase SAMHD1-like</fullName>
    </submittedName>
</protein>
<sequence>MAEGGLKDEFKVLNDPIHGHIEIHPLCVKIMDTPQFQRLRYLKQLGGAYFVYPGASHNRFEHSLGVCHLAGQLVTSLKDRQPELEILEPDILCVKIAGLCHDLGHGPFSHLFDKFFLPAIGKKHIKHEDLSLKMFDYLVEDNKLSPEFEKYKLTETDKTFIKELIKGRENDQNGEWTYEGRPKEKGFLYDIVANKRCEIDVDKWDYFARDCHMLGINNNFDHARCIKYARVLKVDDETGDLQIGFRDKEVGDLYDMFHTRNTLHRRAYQHIVTKIIEKMITEALREAYDKTKIATSKPNGGTEEQAEVNSKTGKPETIRTKLNIFDADGNVDIKAYQKLTDSIFEEILWSTDDKLEQARGTLVKILKRELYKCVGETCPPPDAIKKEEDKIKDEVWDILQKMKSPIKKEDIIVDFVYLDYGKKKDNPIDHAVFYNKENRDKPLNIKKKELSNMLPENFEEQKIRCYCKREEKGRIAEAKKAFVKWCKENGCPLSDESVFAGMTPVKDRTKRQKEQIENPPPSSSVKSLKY</sequence>
<dbReference type="Pfam" id="PF01966">
    <property type="entry name" value="HD"/>
    <property type="match status" value="1"/>
</dbReference>
<comment type="similarity">
    <text evidence="1">Belongs to the SAMHD1 family.</text>
</comment>
<dbReference type="CDD" id="cd00077">
    <property type="entry name" value="HDc"/>
    <property type="match status" value="1"/>
</dbReference>
<dbReference type="KEGG" id="cvn:111136499"/>
<evidence type="ECO:0000259" key="3">
    <source>
        <dbReference type="PROSITE" id="PS51831"/>
    </source>
</evidence>
<dbReference type="Proteomes" id="UP000694844">
    <property type="component" value="Chromosome 5"/>
</dbReference>
<dbReference type="GeneID" id="111136499"/>
<dbReference type="GO" id="GO:0006203">
    <property type="term" value="P:dGTP catabolic process"/>
    <property type="evidence" value="ECO:0007669"/>
    <property type="project" value="TreeGrafter"/>
</dbReference>
<keyword evidence="4" id="KW-1185">Reference proteome</keyword>
<evidence type="ECO:0000313" key="4">
    <source>
        <dbReference type="Proteomes" id="UP000694844"/>
    </source>
</evidence>
<dbReference type="Gene3D" id="3.30.70.2760">
    <property type="match status" value="1"/>
</dbReference>
<feature type="region of interest" description="Disordered" evidence="2">
    <location>
        <begin position="502"/>
        <end position="530"/>
    </location>
</feature>
<dbReference type="Gene3D" id="1.10.3210.10">
    <property type="entry name" value="Hypothetical protein af1432"/>
    <property type="match status" value="1"/>
</dbReference>
<name>A0A8B8ET10_CRAVI</name>
<dbReference type="OrthoDB" id="9991235at2759"/>
<dbReference type="PANTHER" id="PTHR11373">
    <property type="entry name" value="DEOXYNUCLEOSIDE TRIPHOSPHATE TRIPHOSPHOHYDROLASE"/>
    <property type="match status" value="1"/>
</dbReference>
<feature type="region of interest" description="Disordered" evidence="2">
    <location>
        <begin position="294"/>
        <end position="313"/>
    </location>
</feature>
<dbReference type="GO" id="GO:0005634">
    <property type="term" value="C:nucleus"/>
    <property type="evidence" value="ECO:0007669"/>
    <property type="project" value="TreeGrafter"/>
</dbReference>
<dbReference type="InterPro" id="IPR006674">
    <property type="entry name" value="HD_domain"/>
</dbReference>
<dbReference type="PROSITE" id="PS51831">
    <property type="entry name" value="HD"/>
    <property type="match status" value="1"/>
</dbReference>
<evidence type="ECO:0000313" key="5">
    <source>
        <dbReference type="RefSeq" id="XP_022343094.1"/>
    </source>
</evidence>
<dbReference type="InterPro" id="IPR003607">
    <property type="entry name" value="HD/PDEase_dom"/>
</dbReference>
<dbReference type="InterPro" id="IPR050135">
    <property type="entry name" value="dGTPase-like"/>
</dbReference>
<dbReference type="SUPFAM" id="SSF109604">
    <property type="entry name" value="HD-domain/PDEase-like"/>
    <property type="match status" value="1"/>
</dbReference>
<dbReference type="SMART" id="SM00471">
    <property type="entry name" value="HDc"/>
    <property type="match status" value="1"/>
</dbReference>
<evidence type="ECO:0000256" key="1">
    <source>
        <dbReference type="ARBA" id="ARBA00005776"/>
    </source>
</evidence>
<gene>
    <name evidence="5" type="primary">LOC111136499</name>
</gene>